<dbReference type="RefSeq" id="WP_075588214.1">
    <property type="nucleotide sequence ID" value="NZ_MSYM01000020.1"/>
</dbReference>
<evidence type="ECO:0000313" key="1">
    <source>
        <dbReference type="EMBL" id="OLP04486.1"/>
    </source>
</evidence>
<name>A0A1Q8Y8V9_9BURK</name>
<keyword evidence="2" id="KW-1185">Reference proteome</keyword>
<dbReference type="EMBL" id="MSYM01000020">
    <property type="protein sequence ID" value="OLP04486.1"/>
    <property type="molecule type" value="Genomic_DNA"/>
</dbReference>
<comment type="caution">
    <text evidence="1">The sequence shown here is derived from an EMBL/GenBank/DDBJ whole genome shotgun (WGS) entry which is preliminary data.</text>
</comment>
<dbReference type="Proteomes" id="UP000185911">
    <property type="component" value="Unassembled WGS sequence"/>
</dbReference>
<reference evidence="1 2" key="1">
    <citation type="submission" date="2017-01" db="EMBL/GenBank/DDBJ databases">
        <title>Genome sequence of Rhodoferax antarcticus ANT.BR, a psychrophilic purple nonsulfur bacterium from an Antarctic microbial mat.</title>
        <authorList>
            <person name="Baker J."/>
            <person name="Riester C."/>
            <person name="Skinner B."/>
            <person name="Newell A."/>
            <person name="Swingley W."/>
            <person name="Madigan M."/>
            <person name="Jung D."/>
            <person name="Asao M."/>
            <person name="Chen M."/>
            <person name="Loughlin P."/>
            <person name="Pan H."/>
            <person name="Lin S."/>
            <person name="Li N."/>
            <person name="Shaw J."/>
            <person name="Prado M."/>
            <person name="Sherman C."/>
            <person name="Li X."/>
            <person name="Tang J."/>
            <person name="Blankenship R."/>
            <person name="Zhao T."/>
            <person name="Touchman J."/>
            <person name="Sattley M."/>
        </authorList>
    </citation>
    <scope>NUCLEOTIDE SEQUENCE [LARGE SCALE GENOMIC DNA]</scope>
    <source>
        <strain evidence="1 2">ANT.BR</strain>
    </source>
</reference>
<protein>
    <submittedName>
        <fullName evidence="1">Uncharacterized protein</fullName>
    </submittedName>
</protein>
<gene>
    <name evidence="1" type="ORF">BLL52_4177</name>
</gene>
<dbReference type="AlphaFoldDB" id="A0A1Q8Y8V9"/>
<sequence>MSFIIGLPSVRPSEVDVVYLQTSELNNQTLFALERSMRSAVKINPMVEWSAMLKLLEMDGFSCVLDPKQNSVFIHSRPWDEHLTHPDQAQSFFVTFPDDAPYEIANGLFLASRNPSFYSLVSENYLGDGKVVVVNNAHELIYPDDSAWIDDSHTEKKSIGHCELIRDQFCCEQEYSDALKVLANSGYKVHLEELV</sequence>
<proteinExistence type="predicted"/>
<accession>A0A1Q8Y8V9</accession>
<organism evidence="1 2">
    <name type="scientific">Rhodoferax antarcticus ANT.BR</name>
    <dbReference type="NCBI Taxonomy" id="1111071"/>
    <lineage>
        <taxon>Bacteria</taxon>
        <taxon>Pseudomonadati</taxon>
        <taxon>Pseudomonadota</taxon>
        <taxon>Betaproteobacteria</taxon>
        <taxon>Burkholderiales</taxon>
        <taxon>Comamonadaceae</taxon>
        <taxon>Rhodoferax</taxon>
    </lineage>
</organism>
<evidence type="ECO:0000313" key="2">
    <source>
        <dbReference type="Proteomes" id="UP000185911"/>
    </source>
</evidence>